<dbReference type="CDD" id="cd06257">
    <property type="entry name" value="DnaJ"/>
    <property type="match status" value="1"/>
</dbReference>
<evidence type="ECO:0000313" key="3">
    <source>
        <dbReference type="EMBL" id="AIE96211.1"/>
    </source>
</evidence>
<dbReference type="PANTHER" id="PTHR43096:SF10">
    <property type="entry name" value="CHAPERONE PROTEIN DNAJ A6, CHLOROPLASTIC"/>
    <property type="match status" value="1"/>
</dbReference>
<gene>
    <name evidence="3" type="primary">cbpA</name>
</gene>
<feature type="domain" description="J" evidence="2">
    <location>
        <begin position="3"/>
        <end position="68"/>
    </location>
</feature>
<dbReference type="InterPro" id="IPR001623">
    <property type="entry name" value="DnaJ_domain"/>
</dbReference>
<dbReference type="GO" id="GO:0005737">
    <property type="term" value="C:cytoplasm"/>
    <property type="evidence" value="ECO:0007669"/>
    <property type="project" value="TreeGrafter"/>
</dbReference>
<dbReference type="Gene3D" id="2.60.260.20">
    <property type="entry name" value="Urease metallochaperone UreE, N-terminal domain"/>
    <property type="match status" value="2"/>
</dbReference>
<evidence type="ECO:0000256" key="1">
    <source>
        <dbReference type="SAM" id="MobiDB-lite"/>
    </source>
</evidence>
<dbReference type="Gene3D" id="1.10.287.110">
    <property type="entry name" value="DnaJ domain"/>
    <property type="match status" value="1"/>
</dbReference>
<dbReference type="GO" id="GO:0042026">
    <property type="term" value="P:protein refolding"/>
    <property type="evidence" value="ECO:0007669"/>
    <property type="project" value="TreeGrafter"/>
</dbReference>
<dbReference type="InterPro" id="IPR002939">
    <property type="entry name" value="DnaJ_C"/>
</dbReference>
<dbReference type="SUPFAM" id="SSF49493">
    <property type="entry name" value="HSP40/DnaJ peptide-binding domain"/>
    <property type="match status" value="2"/>
</dbReference>
<dbReference type="EMBL" id="KF900472">
    <property type="protein sequence ID" value="AIE96211.1"/>
    <property type="molecule type" value="Genomic_DNA"/>
</dbReference>
<dbReference type="SUPFAM" id="SSF46565">
    <property type="entry name" value="Chaperone J-domain"/>
    <property type="match status" value="1"/>
</dbReference>
<dbReference type="AlphaFoldDB" id="A0A075G366"/>
<protein>
    <submittedName>
        <fullName evidence="3">Heat shock protein DnaJ domain protein (CbpA)</fullName>
    </submittedName>
</protein>
<dbReference type="Pfam" id="PF00226">
    <property type="entry name" value="DnaJ"/>
    <property type="match status" value="1"/>
</dbReference>
<organism evidence="3">
    <name type="scientific">uncultured marine group II/III euryarchaeote AD1000_74_G12</name>
    <dbReference type="NCBI Taxonomy" id="1457807"/>
    <lineage>
        <taxon>Archaea</taxon>
        <taxon>Methanobacteriati</taxon>
        <taxon>Methanobacteriota</taxon>
        <taxon>environmental samples</taxon>
    </lineage>
</organism>
<name>A0A075G366_9EURY</name>
<reference evidence="3" key="1">
    <citation type="journal article" date="2014" name="Genome Biol. Evol.">
        <title>Pangenome evidence for extensive interdomain horizontal transfer affecting lineage core and shell genes in uncultured planktonic thaumarchaeota and euryarchaeota.</title>
        <authorList>
            <person name="Deschamps P."/>
            <person name="Zivanovic Y."/>
            <person name="Moreira D."/>
            <person name="Rodriguez-Valera F."/>
            <person name="Lopez-Garcia P."/>
        </authorList>
    </citation>
    <scope>NUCLEOTIDE SEQUENCE</scope>
</reference>
<proteinExistence type="predicted"/>
<keyword evidence="3" id="KW-0346">Stress response</keyword>
<sequence>MSDPYRTLGVSKDAPHAEIKRAFRKLARQYHPDRNPDDSAAEERFKAVQNAWEKLETPEKRRQYDEEQQMKQVFGGMGGMPGGMEGTGIDDLLRQVMGGATRPQPSPFAGKQRTAPPQGIKGADISAPLDIDIERALEGGKVQFTHNRLVRCSECNARGCVHCTNLGVRRKKTRLTLAVPKGAKHGQQLKLPKMGNEHPTGEPGDLTVTLRIDAEEGRRWEGEHLVQEVAISYSTLMLGGEVRVSTPAGKTVSVKVAPATRIGDRKRLPKLGFAGADLDIEFTLDEPESMTAAQRDALEALRDAGM</sequence>
<dbReference type="PROSITE" id="PS50076">
    <property type="entry name" value="DNAJ_2"/>
    <property type="match status" value="1"/>
</dbReference>
<dbReference type="PANTHER" id="PTHR43096">
    <property type="entry name" value="DNAJ HOMOLOG 1, MITOCHONDRIAL-RELATED"/>
    <property type="match status" value="1"/>
</dbReference>
<feature type="region of interest" description="Disordered" evidence="1">
    <location>
        <begin position="180"/>
        <end position="203"/>
    </location>
</feature>
<dbReference type="GO" id="GO:0051082">
    <property type="term" value="F:unfolded protein binding"/>
    <property type="evidence" value="ECO:0007669"/>
    <property type="project" value="InterPro"/>
</dbReference>
<accession>A0A075G366</accession>
<dbReference type="Pfam" id="PF01556">
    <property type="entry name" value="DnaJ_C"/>
    <property type="match status" value="1"/>
</dbReference>
<dbReference type="InterPro" id="IPR036869">
    <property type="entry name" value="J_dom_sf"/>
</dbReference>
<evidence type="ECO:0000259" key="2">
    <source>
        <dbReference type="PROSITE" id="PS50076"/>
    </source>
</evidence>
<dbReference type="InterPro" id="IPR008971">
    <property type="entry name" value="HSP40/DnaJ_pept-bd"/>
</dbReference>
<dbReference type="SMART" id="SM00271">
    <property type="entry name" value="DnaJ"/>
    <property type="match status" value="1"/>
</dbReference>
<feature type="region of interest" description="Disordered" evidence="1">
    <location>
        <begin position="98"/>
        <end position="121"/>
    </location>
</feature>
<dbReference type="CDD" id="cd10747">
    <property type="entry name" value="DnaJ_C"/>
    <property type="match status" value="1"/>
</dbReference>
<dbReference type="PRINTS" id="PR00625">
    <property type="entry name" value="JDOMAIN"/>
</dbReference>